<organism evidence="5">
    <name type="scientific">Ditylum brightwellii</name>
    <dbReference type="NCBI Taxonomy" id="49249"/>
    <lineage>
        <taxon>Eukaryota</taxon>
        <taxon>Sar</taxon>
        <taxon>Stramenopiles</taxon>
        <taxon>Ochrophyta</taxon>
        <taxon>Bacillariophyta</taxon>
        <taxon>Mediophyceae</taxon>
        <taxon>Lithodesmiophycidae</taxon>
        <taxon>Lithodesmiales</taxon>
        <taxon>Lithodesmiaceae</taxon>
        <taxon>Ditylum</taxon>
    </lineage>
</organism>
<dbReference type="GO" id="GO:0030150">
    <property type="term" value="P:protein import into mitochondrial matrix"/>
    <property type="evidence" value="ECO:0007669"/>
    <property type="project" value="TreeGrafter"/>
</dbReference>
<evidence type="ECO:0000313" key="6">
    <source>
        <dbReference type="EMBL" id="CAE4612618.1"/>
    </source>
</evidence>
<evidence type="ECO:0000313" key="5">
    <source>
        <dbReference type="EMBL" id="CAD9315070.1"/>
    </source>
</evidence>
<gene>
    <name evidence="6" type="ORF">DBRI00130_LOCUS17708</name>
    <name evidence="5" type="ORF">DBRI1063_LOCUS1476</name>
</gene>
<reference evidence="5" key="1">
    <citation type="submission" date="2021-01" db="EMBL/GenBank/DDBJ databases">
        <authorList>
            <person name="Corre E."/>
            <person name="Pelletier E."/>
            <person name="Niang G."/>
            <person name="Scheremetjew M."/>
            <person name="Finn R."/>
            <person name="Kale V."/>
            <person name="Holt S."/>
            <person name="Cochrane G."/>
            <person name="Meng A."/>
            <person name="Brown T."/>
            <person name="Cohen L."/>
        </authorList>
    </citation>
    <scope>NUCLEOTIDE SEQUENCE</scope>
    <source>
        <strain evidence="6">GSO104</strain>
        <strain evidence="5">Pop2</strain>
    </source>
</reference>
<dbReference type="EMBL" id="HBNS01022401">
    <property type="protein sequence ID" value="CAE4612618.1"/>
    <property type="molecule type" value="Transcribed_RNA"/>
</dbReference>
<dbReference type="PANTHER" id="PTHR15371:SF0">
    <property type="entry name" value="SD19278P"/>
    <property type="match status" value="1"/>
</dbReference>
<proteinExistence type="predicted"/>
<evidence type="ECO:0000256" key="1">
    <source>
        <dbReference type="ARBA" id="ARBA00004141"/>
    </source>
</evidence>
<dbReference type="AlphaFoldDB" id="A0A6U3NTN9"/>
<dbReference type="GO" id="GO:0008320">
    <property type="term" value="F:protein transmembrane transporter activity"/>
    <property type="evidence" value="ECO:0007669"/>
    <property type="project" value="TreeGrafter"/>
</dbReference>
<comment type="subcellular location">
    <subcellularLocation>
        <location evidence="1">Membrane</location>
        <topology evidence="1">Multi-pass membrane protein</topology>
    </subcellularLocation>
</comment>
<evidence type="ECO:0000256" key="3">
    <source>
        <dbReference type="ARBA" id="ARBA00022989"/>
    </source>
</evidence>
<dbReference type="PANTHER" id="PTHR15371">
    <property type="entry name" value="TIM23"/>
    <property type="match status" value="1"/>
</dbReference>
<evidence type="ECO:0000256" key="2">
    <source>
        <dbReference type="ARBA" id="ARBA00022692"/>
    </source>
</evidence>
<keyword evidence="2" id="KW-0812">Transmembrane</keyword>
<dbReference type="EMBL" id="HBGN01002199">
    <property type="protein sequence ID" value="CAD9315070.1"/>
    <property type="molecule type" value="Transcribed_RNA"/>
</dbReference>
<keyword evidence="3" id="KW-1133">Transmembrane helix</keyword>
<protein>
    <recommendedName>
        <fullName evidence="7">Mitochondrial import inner membrane translocase subunit TIM23</fullName>
    </recommendedName>
</protein>
<accession>A0A6U3NTN9</accession>
<sequence>MSGGSSREFEGDAGAPLPDFSAANINLTTVAPALGVPRSFDEQPDYLEYDQKGRGVVVTMFANTGMSYLLGIGFGGVYGLREGLANTPSSRFKVKVNSVLNHCGKHGSRLGNTLGVLSIMYSLYEWAGDQLEVEQYTGPIQPFTPALATFMTGVTYYSRSGPRVAGLAGTIGLGAVGVTYAAYTVLGIPYGNRGYLFF</sequence>
<evidence type="ECO:0008006" key="7">
    <source>
        <dbReference type="Google" id="ProtNLM"/>
    </source>
</evidence>
<name>A0A6U3NTN9_9STRA</name>
<dbReference type="GO" id="GO:0005744">
    <property type="term" value="C:TIM23 mitochondrial import inner membrane translocase complex"/>
    <property type="evidence" value="ECO:0007669"/>
    <property type="project" value="TreeGrafter"/>
</dbReference>
<evidence type="ECO:0000256" key="4">
    <source>
        <dbReference type="ARBA" id="ARBA00023136"/>
    </source>
</evidence>
<dbReference type="InterPro" id="IPR045238">
    <property type="entry name" value="Tim23-like"/>
</dbReference>
<keyword evidence="4" id="KW-0472">Membrane</keyword>
<dbReference type="Pfam" id="PF02466">
    <property type="entry name" value="Tim17"/>
    <property type="match status" value="1"/>
</dbReference>